<comment type="caution">
    <text evidence="5">The sequence shown here is derived from an EMBL/GenBank/DDBJ whole genome shotgun (WGS) entry which is preliminary data.</text>
</comment>
<dbReference type="EMBL" id="JAJBMB010000004">
    <property type="protein sequence ID" value="MCB5445765.1"/>
    <property type="molecule type" value="Genomic_DNA"/>
</dbReference>
<evidence type="ECO:0000256" key="1">
    <source>
        <dbReference type="ARBA" id="ARBA00001933"/>
    </source>
</evidence>
<keyword evidence="6" id="KW-1185">Reference proteome</keyword>
<comment type="cofactor">
    <cofactor evidence="1">
        <name>pyridoxal 5'-phosphate</name>
        <dbReference type="ChEBI" id="CHEBI:597326"/>
    </cofactor>
</comment>
<gene>
    <name evidence="5" type="ORF">LIP50_06045</name>
</gene>
<evidence type="ECO:0000256" key="3">
    <source>
        <dbReference type="ARBA" id="ARBA00023239"/>
    </source>
</evidence>
<sequence>MKSRLSIENIKKAFDNIDPVFLNTPQFICDSLSEILNCKVILKVETLNPIRCFKGRSAFNYVSNLKEGSTLVCASAGNLGQAVAYACSKKNIKPIIFASKNANPLKIERMKSLGAEVVLKGEDFDDARIFAKKYALKNNFDLIEDSLDINTCEGAGTIGMELLKLDTHLDAVLVALGNGGLLTGVARCIKEYSPNTEVIGVVAKGAPAMAKSFEKNCLINSESIDTIADGIAIRNPIPEILDEMKITVDKVIQVGEKEIIDSMKLLHTNASIVVEPSSSVCIAAILDNKDYFKGKTVAVVICGANITEEQIKEYLF</sequence>
<dbReference type="InterPro" id="IPR001926">
    <property type="entry name" value="TrpB-like_PALP"/>
</dbReference>
<dbReference type="Gene3D" id="3.40.50.1100">
    <property type="match status" value="2"/>
</dbReference>
<dbReference type="Pfam" id="PF00291">
    <property type="entry name" value="PALP"/>
    <property type="match status" value="1"/>
</dbReference>
<dbReference type="PANTHER" id="PTHR48078">
    <property type="entry name" value="THREONINE DEHYDRATASE, MITOCHONDRIAL-RELATED"/>
    <property type="match status" value="1"/>
</dbReference>
<reference evidence="5 6" key="1">
    <citation type="submission" date="2021-10" db="EMBL/GenBank/DDBJ databases">
        <title>Collection of gut derived symbiotic bacterial strains cultured from healthy donors.</title>
        <authorList>
            <person name="Lin H."/>
            <person name="Littmann E."/>
            <person name="Claire K."/>
            <person name="Pamer E."/>
        </authorList>
    </citation>
    <scope>NUCLEOTIDE SEQUENCE [LARGE SCALE GENOMIC DNA]</scope>
    <source>
        <strain evidence="5 6">MSK.17.68</strain>
    </source>
</reference>
<evidence type="ECO:0000313" key="5">
    <source>
        <dbReference type="EMBL" id="MCB5445765.1"/>
    </source>
</evidence>
<accession>A0ABS8CWA7</accession>
<keyword evidence="3" id="KW-0456">Lyase</keyword>
<name>A0ABS8CWA7_9FIRM</name>
<evidence type="ECO:0000259" key="4">
    <source>
        <dbReference type="Pfam" id="PF00291"/>
    </source>
</evidence>
<dbReference type="InterPro" id="IPR036052">
    <property type="entry name" value="TrpB-like_PALP_sf"/>
</dbReference>
<dbReference type="Proteomes" id="UP001299409">
    <property type="component" value="Unassembled WGS sequence"/>
</dbReference>
<dbReference type="SUPFAM" id="SSF53686">
    <property type="entry name" value="Tryptophan synthase beta subunit-like PLP-dependent enzymes"/>
    <property type="match status" value="1"/>
</dbReference>
<feature type="domain" description="Tryptophan synthase beta chain-like PALP" evidence="4">
    <location>
        <begin position="21"/>
        <end position="303"/>
    </location>
</feature>
<evidence type="ECO:0000313" key="6">
    <source>
        <dbReference type="Proteomes" id="UP001299409"/>
    </source>
</evidence>
<protein>
    <submittedName>
        <fullName evidence="5">Threonine/serine dehydratase</fullName>
    </submittedName>
</protein>
<dbReference type="CDD" id="cd01562">
    <property type="entry name" value="Thr-dehyd"/>
    <property type="match status" value="1"/>
</dbReference>
<dbReference type="PANTHER" id="PTHR48078:SF17">
    <property type="entry name" value="THREONINE DEHYDRATASE"/>
    <property type="match status" value="1"/>
</dbReference>
<dbReference type="InterPro" id="IPR050147">
    <property type="entry name" value="Ser/Thr_Dehydratase"/>
</dbReference>
<evidence type="ECO:0000256" key="2">
    <source>
        <dbReference type="ARBA" id="ARBA00022898"/>
    </source>
</evidence>
<proteinExistence type="predicted"/>
<organism evidence="5 6">
    <name type="scientific">Intestinibacter bartlettii</name>
    <dbReference type="NCBI Taxonomy" id="261299"/>
    <lineage>
        <taxon>Bacteria</taxon>
        <taxon>Bacillati</taxon>
        <taxon>Bacillota</taxon>
        <taxon>Clostridia</taxon>
        <taxon>Peptostreptococcales</taxon>
        <taxon>Peptostreptococcaceae</taxon>
        <taxon>Intestinibacter</taxon>
    </lineage>
</organism>
<dbReference type="RefSeq" id="WP_226913885.1">
    <property type="nucleotide sequence ID" value="NZ_BAABXU010000001.1"/>
</dbReference>
<keyword evidence="2" id="KW-0663">Pyridoxal phosphate</keyword>